<keyword evidence="3" id="KW-0963">Cytoplasm</keyword>
<dbReference type="GO" id="GO:0003924">
    <property type="term" value="F:GTPase activity"/>
    <property type="evidence" value="ECO:0007669"/>
    <property type="project" value="InterPro"/>
</dbReference>
<name>A0A8H5MH50_9AGAR</name>
<evidence type="ECO:0000256" key="5">
    <source>
        <dbReference type="ARBA" id="ARBA00022801"/>
    </source>
</evidence>
<dbReference type="Pfam" id="PF22594">
    <property type="entry name" value="GTP-eEF1A_C"/>
    <property type="match status" value="1"/>
</dbReference>
<keyword evidence="4" id="KW-0547">Nucleotide-binding</keyword>
<dbReference type="InterPro" id="IPR009000">
    <property type="entry name" value="Transl_B-barrel_sf"/>
</dbReference>
<keyword evidence="6" id="KW-0648">Protein biosynthesis</keyword>
<dbReference type="FunFam" id="3.40.50.300:FF:000204">
    <property type="entry name" value="Translation elongation factor Tu"/>
    <property type="match status" value="1"/>
</dbReference>
<evidence type="ECO:0000256" key="6">
    <source>
        <dbReference type="ARBA" id="ARBA00022917"/>
    </source>
</evidence>
<dbReference type="PRINTS" id="PR00315">
    <property type="entry name" value="ELONGATNFCT"/>
</dbReference>
<evidence type="ECO:0000313" key="14">
    <source>
        <dbReference type="Proteomes" id="UP000518752"/>
    </source>
</evidence>
<evidence type="ECO:0000256" key="9">
    <source>
        <dbReference type="ARBA" id="ARBA00063537"/>
    </source>
</evidence>
<dbReference type="Proteomes" id="UP000518752">
    <property type="component" value="Unassembled WGS sequence"/>
</dbReference>
<evidence type="ECO:0000256" key="11">
    <source>
        <dbReference type="SAM" id="MobiDB-lite"/>
    </source>
</evidence>
<dbReference type="SUPFAM" id="SSF52540">
    <property type="entry name" value="P-loop containing nucleoside triphosphate hydrolases"/>
    <property type="match status" value="1"/>
</dbReference>
<dbReference type="Gene3D" id="2.40.30.10">
    <property type="entry name" value="Translation factors"/>
    <property type="match status" value="2"/>
</dbReference>
<dbReference type="Pfam" id="PF00009">
    <property type="entry name" value="GTP_EFTU"/>
    <property type="match status" value="1"/>
</dbReference>
<dbReference type="SUPFAM" id="SSF50447">
    <property type="entry name" value="Translation proteins"/>
    <property type="match status" value="1"/>
</dbReference>
<keyword evidence="14" id="KW-1185">Reference proteome</keyword>
<dbReference type="PROSITE" id="PS51722">
    <property type="entry name" value="G_TR_2"/>
    <property type="match status" value="1"/>
</dbReference>
<dbReference type="GO" id="GO:1990533">
    <property type="term" value="C:Dom34-Hbs1 complex"/>
    <property type="evidence" value="ECO:0007669"/>
    <property type="project" value="UniProtKB-ARBA"/>
</dbReference>
<dbReference type="PANTHER" id="PTHR23115">
    <property type="entry name" value="TRANSLATION FACTOR"/>
    <property type="match status" value="1"/>
</dbReference>
<dbReference type="GO" id="GO:0005525">
    <property type="term" value="F:GTP binding"/>
    <property type="evidence" value="ECO:0007669"/>
    <property type="project" value="UniProtKB-KW"/>
</dbReference>
<comment type="catalytic activity">
    <reaction evidence="8">
        <text>GTP + H2O = GDP + phosphate + H(+)</text>
        <dbReference type="Rhea" id="RHEA:19669"/>
        <dbReference type="ChEBI" id="CHEBI:15377"/>
        <dbReference type="ChEBI" id="CHEBI:15378"/>
        <dbReference type="ChEBI" id="CHEBI:37565"/>
        <dbReference type="ChEBI" id="CHEBI:43474"/>
        <dbReference type="ChEBI" id="CHEBI:58189"/>
    </reaction>
    <physiologicalReaction direction="left-to-right" evidence="8">
        <dbReference type="Rhea" id="RHEA:19670"/>
    </physiologicalReaction>
</comment>
<evidence type="ECO:0000256" key="4">
    <source>
        <dbReference type="ARBA" id="ARBA00022741"/>
    </source>
</evidence>
<comment type="similarity">
    <text evidence="2">Belongs to the TRAFAC class translation factor GTPase superfamily. Classic translation factor GTPase family. EF-Tu/EF-1A subfamily.</text>
</comment>
<dbReference type="CDD" id="cd01883">
    <property type="entry name" value="EF1_alpha"/>
    <property type="match status" value="1"/>
</dbReference>
<dbReference type="OrthoDB" id="342024at2759"/>
<protein>
    <recommendedName>
        <fullName evidence="10">Elongation factor 1 alpha-like protein</fullName>
    </recommendedName>
</protein>
<feature type="domain" description="Tr-type G" evidence="12">
    <location>
        <begin position="137"/>
        <end position="372"/>
    </location>
</feature>
<feature type="compositionally biased region" description="Low complexity" evidence="11">
    <location>
        <begin position="60"/>
        <end position="71"/>
    </location>
</feature>
<keyword evidence="5" id="KW-0378">Hydrolase</keyword>
<dbReference type="FunFam" id="2.40.30.10:FF:000070">
    <property type="entry name" value="Translation elongation factor EF-1 subunit"/>
    <property type="match status" value="1"/>
</dbReference>
<dbReference type="Gene3D" id="3.40.50.300">
    <property type="entry name" value="P-loop containing nucleotide triphosphate hydrolases"/>
    <property type="match status" value="1"/>
</dbReference>
<reference evidence="13 14" key="1">
    <citation type="journal article" date="2020" name="ISME J.">
        <title>Uncovering the hidden diversity of litter-decomposition mechanisms in mushroom-forming fungi.</title>
        <authorList>
            <person name="Floudas D."/>
            <person name="Bentzer J."/>
            <person name="Ahren D."/>
            <person name="Johansson T."/>
            <person name="Persson P."/>
            <person name="Tunlid A."/>
        </authorList>
    </citation>
    <scope>NUCLEOTIDE SEQUENCE [LARGE SCALE GENOMIC DNA]</scope>
    <source>
        <strain evidence="13 14">CBS 406.79</strain>
    </source>
</reference>
<evidence type="ECO:0000259" key="12">
    <source>
        <dbReference type="PROSITE" id="PS51722"/>
    </source>
</evidence>
<dbReference type="GO" id="GO:0002184">
    <property type="term" value="P:cytoplasmic translational termination"/>
    <property type="evidence" value="ECO:0007669"/>
    <property type="project" value="UniProtKB-ARBA"/>
</dbReference>
<dbReference type="InterPro" id="IPR027417">
    <property type="entry name" value="P-loop_NTPase"/>
</dbReference>
<dbReference type="CDD" id="cd04093">
    <property type="entry name" value="HBS1_C_III"/>
    <property type="match status" value="1"/>
</dbReference>
<evidence type="ECO:0000256" key="1">
    <source>
        <dbReference type="ARBA" id="ARBA00004496"/>
    </source>
</evidence>
<feature type="compositionally biased region" description="Polar residues" evidence="11">
    <location>
        <begin position="20"/>
        <end position="36"/>
    </location>
</feature>
<accession>A0A8H5MH50</accession>
<dbReference type="EMBL" id="JAACJN010000001">
    <property type="protein sequence ID" value="KAF5393712.1"/>
    <property type="molecule type" value="Genomic_DNA"/>
</dbReference>
<dbReference type="SUPFAM" id="SSF50465">
    <property type="entry name" value="EF-Tu/eEF-1alpha/eIF2-gamma C-terminal domain"/>
    <property type="match status" value="1"/>
</dbReference>
<evidence type="ECO:0000256" key="2">
    <source>
        <dbReference type="ARBA" id="ARBA00007249"/>
    </source>
</evidence>
<comment type="subunit">
    <text evidence="9">Component of the Dom34-Hbs1 complex, also named Pelota-HBS1L complex, composed of dom34 and hbs1.</text>
</comment>
<dbReference type="FunFam" id="2.40.30.10:FF:000020">
    <property type="entry name" value="Translation elongation factor EF-1"/>
    <property type="match status" value="1"/>
</dbReference>
<dbReference type="InterPro" id="IPR009001">
    <property type="entry name" value="Transl_elong_EF1A/Init_IF2_C"/>
</dbReference>
<dbReference type="GO" id="GO:0005829">
    <property type="term" value="C:cytosol"/>
    <property type="evidence" value="ECO:0007669"/>
    <property type="project" value="GOC"/>
</dbReference>
<keyword evidence="7" id="KW-0342">GTP-binding</keyword>
<proteinExistence type="inferred from homology"/>
<comment type="subcellular location">
    <subcellularLocation>
        <location evidence="1">Cytoplasm</location>
    </subcellularLocation>
</comment>
<evidence type="ECO:0000313" key="13">
    <source>
        <dbReference type="EMBL" id="KAF5393712.1"/>
    </source>
</evidence>
<gene>
    <name evidence="13" type="ORF">D9757_000304</name>
</gene>
<evidence type="ECO:0000256" key="7">
    <source>
        <dbReference type="ARBA" id="ARBA00023134"/>
    </source>
</evidence>
<dbReference type="InterPro" id="IPR054696">
    <property type="entry name" value="GTP-eEF1A_C"/>
</dbReference>
<feature type="region of interest" description="Disordered" evidence="11">
    <location>
        <begin position="16"/>
        <end position="84"/>
    </location>
</feature>
<dbReference type="InterPro" id="IPR000795">
    <property type="entry name" value="T_Tr_GTP-bd_dom"/>
</dbReference>
<comment type="caution">
    <text evidence="13">The sequence shown here is derived from an EMBL/GenBank/DDBJ whole genome shotgun (WGS) entry which is preliminary data.</text>
</comment>
<sequence>MCLFVFVCIAAREREKAQNRLEQQSRSPSAGVSRTASPVPKGKKGQGAKVVTLGSSYGASTPIKSSTPTSKAGTGILTPAKGGHPVNQRMLDLSALNLTDNDLVSSPVEEPPKISLEREKLLEEAKKAIDAEGVGQKKEVSLVVIGHVDAGKSTLMGRLLYELGRLDEKTRLANERGSNKAGKGSFSWAWNLDGTAEERERGITMDIALQSLSTPHRQITILDAPGHKDFIPNMISGASQADCALLVVDASTGEFEVGFDRGGQTREHILLVRSLGVSQVVVAINKLDQVQWSKSRYDEICDSLRPFLTQSGFHPSKTKLVPVGAMQGVNLVSLNEGDGESSKELRQWYSGPPLTDYLDQLEPPTRDIYAPLRIPISNVFKGSSSGTAVSGRLCGGVLQVGERLSVLPGDETAIVKMIEVKDKSVPWAAAGANATLYLTSIDPVHLNIGNVLCPLTNLVPLATTFTARIIIFDTQIPITSGTSIELFHHSRDVPATVSTLISTLDRASGNVIKKKPRVLTKGTSAEVQITLRTQSLSGPSVARPIPLESFSVNKDMGRILLRRGGETIGAGIVLEIFG</sequence>
<dbReference type="InterPro" id="IPR050100">
    <property type="entry name" value="TRAFAC_GTPase_members"/>
</dbReference>
<evidence type="ECO:0000256" key="10">
    <source>
        <dbReference type="ARBA" id="ARBA00074866"/>
    </source>
</evidence>
<dbReference type="CDD" id="cd16267">
    <property type="entry name" value="HBS1-like_II"/>
    <property type="match status" value="1"/>
</dbReference>
<evidence type="ECO:0000256" key="3">
    <source>
        <dbReference type="ARBA" id="ARBA00022490"/>
    </source>
</evidence>
<organism evidence="13 14">
    <name type="scientific">Collybiopsis confluens</name>
    <dbReference type="NCBI Taxonomy" id="2823264"/>
    <lineage>
        <taxon>Eukaryota</taxon>
        <taxon>Fungi</taxon>
        <taxon>Dikarya</taxon>
        <taxon>Basidiomycota</taxon>
        <taxon>Agaricomycotina</taxon>
        <taxon>Agaricomycetes</taxon>
        <taxon>Agaricomycetidae</taxon>
        <taxon>Agaricales</taxon>
        <taxon>Marasmiineae</taxon>
        <taxon>Omphalotaceae</taxon>
        <taxon>Collybiopsis</taxon>
    </lineage>
</organism>
<dbReference type="AlphaFoldDB" id="A0A8H5MH50"/>
<evidence type="ECO:0000256" key="8">
    <source>
        <dbReference type="ARBA" id="ARBA00049117"/>
    </source>
</evidence>